<keyword evidence="4" id="KW-0238">DNA-binding</keyword>
<proteinExistence type="inferred from homology"/>
<protein>
    <submittedName>
        <fullName evidence="8">Sigma-70 family RNA polymerase sigma factor</fullName>
    </submittedName>
</protein>
<evidence type="ECO:0000256" key="5">
    <source>
        <dbReference type="ARBA" id="ARBA00023163"/>
    </source>
</evidence>
<dbReference type="InterPro" id="IPR013325">
    <property type="entry name" value="RNA_pol_sigma_r2"/>
</dbReference>
<comment type="similarity">
    <text evidence="1">Belongs to the sigma-70 factor family. ECF subfamily.</text>
</comment>
<dbReference type="Gene3D" id="1.10.10.10">
    <property type="entry name" value="Winged helix-like DNA-binding domain superfamily/Winged helix DNA-binding domain"/>
    <property type="match status" value="1"/>
</dbReference>
<dbReference type="InterPro" id="IPR039425">
    <property type="entry name" value="RNA_pol_sigma-70-like"/>
</dbReference>
<dbReference type="InterPro" id="IPR007627">
    <property type="entry name" value="RNA_pol_sigma70_r2"/>
</dbReference>
<dbReference type="RefSeq" id="WP_345587141.1">
    <property type="nucleotide sequence ID" value="NZ_BAABJG010000006.1"/>
</dbReference>
<evidence type="ECO:0000256" key="3">
    <source>
        <dbReference type="ARBA" id="ARBA00023082"/>
    </source>
</evidence>
<reference evidence="9" key="1">
    <citation type="journal article" date="2019" name="Int. J. Syst. Evol. Microbiol.">
        <title>The Global Catalogue of Microorganisms (GCM) 10K type strain sequencing project: providing services to taxonomists for standard genome sequencing and annotation.</title>
        <authorList>
            <consortium name="The Broad Institute Genomics Platform"/>
            <consortium name="The Broad Institute Genome Sequencing Center for Infectious Disease"/>
            <person name="Wu L."/>
            <person name="Ma J."/>
        </authorList>
    </citation>
    <scope>NUCLEOTIDE SEQUENCE [LARGE SCALE GENOMIC DNA]</scope>
    <source>
        <strain evidence="9">CCUG 53270</strain>
    </source>
</reference>
<dbReference type="EMBL" id="JBHTLU010000013">
    <property type="protein sequence ID" value="MFD1220505.1"/>
    <property type="molecule type" value="Genomic_DNA"/>
</dbReference>
<dbReference type="InterPro" id="IPR036388">
    <property type="entry name" value="WH-like_DNA-bd_sf"/>
</dbReference>
<keyword evidence="5" id="KW-0804">Transcription</keyword>
<sequence>MKNRETDLAAELRKRNEKALYRLIDLYGGLIRSIIRTHIPNPDALDECMDDVLLSIWNHIDTYDEEKNSFKNWVVAVTKYKSIDYRRSYARFHKKYPMEETDLDRLVDSAEPSKDEISCEMEQLLGHLKAHDRELLVKHYVKEYSIDEIAVDMGVQRSWIYNRLSRARQKLREIMKKRNGIDV</sequence>
<gene>
    <name evidence="8" type="ORF">ACFQ4B_10265</name>
</gene>
<dbReference type="Pfam" id="PF04542">
    <property type="entry name" value="Sigma70_r2"/>
    <property type="match status" value="1"/>
</dbReference>
<evidence type="ECO:0000259" key="7">
    <source>
        <dbReference type="Pfam" id="PF08281"/>
    </source>
</evidence>
<evidence type="ECO:0000313" key="9">
    <source>
        <dbReference type="Proteomes" id="UP001597180"/>
    </source>
</evidence>
<dbReference type="SUPFAM" id="SSF88946">
    <property type="entry name" value="Sigma2 domain of RNA polymerase sigma factors"/>
    <property type="match status" value="1"/>
</dbReference>
<keyword evidence="3" id="KW-0731">Sigma factor</keyword>
<dbReference type="Proteomes" id="UP001597180">
    <property type="component" value="Unassembled WGS sequence"/>
</dbReference>
<evidence type="ECO:0000313" key="8">
    <source>
        <dbReference type="EMBL" id="MFD1220505.1"/>
    </source>
</evidence>
<evidence type="ECO:0000256" key="1">
    <source>
        <dbReference type="ARBA" id="ARBA00010641"/>
    </source>
</evidence>
<organism evidence="8 9">
    <name type="scientific">Paenibacillus vulneris</name>
    <dbReference type="NCBI Taxonomy" id="1133364"/>
    <lineage>
        <taxon>Bacteria</taxon>
        <taxon>Bacillati</taxon>
        <taxon>Bacillota</taxon>
        <taxon>Bacilli</taxon>
        <taxon>Bacillales</taxon>
        <taxon>Paenibacillaceae</taxon>
        <taxon>Paenibacillus</taxon>
    </lineage>
</organism>
<keyword evidence="2" id="KW-0805">Transcription regulation</keyword>
<evidence type="ECO:0000256" key="2">
    <source>
        <dbReference type="ARBA" id="ARBA00023015"/>
    </source>
</evidence>
<dbReference type="InterPro" id="IPR014284">
    <property type="entry name" value="RNA_pol_sigma-70_dom"/>
</dbReference>
<keyword evidence="9" id="KW-1185">Reference proteome</keyword>
<evidence type="ECO:0000259" key="6">
    <source>
        <dbReference type="Pfam" id="PF04542"/>
    </source>
</evidence>
<feature type="domain" description="RNA polymerase sigma factor 70 region 4 type 2" evidence="7">
    <location>
        <begin position="121"/>
        <end position="171"/>
    </location>
</feature>
<dbReference type="SUPFAM" id="SSF88659">
    <property type="entry name" value="Sigma3 and sigma4 domains of RNA polymerase sigma factors"/>
    <property type="match status" value="1"/>
</dbReference>
<dbReference type="PANTHER" id="PTHR43133">
    <property type="entry name" value="RNA POLYMERASE ECF-TYPE SIGMA FACTO"/>
    <property type="match status" value="1"/>
</dbReference>
<dbReference type="NCBIfam" id="TIGR02937">
    <property type="entry name" value="sigma70-ECF"/>
    <property type="match status" value="1"/>
</dbReference>
<dbReference type="PANTHER" id="PTHR43133:SF8">
    <property type="entry name" value="RNA POLYMERASE SIGMA FACTOR HI_1459-RELATED"/>
    <property type="match status" value="1"/>
</dbReference>
<evidence type="ECO:0000256" key="4">
    <source>
        <dbReference type="ARBA" id="ARBA00023125"/>
    </source>
</evidence>
<dbReference type="Gene3D" id="1.10.1740.10">
    <property type="match status" value="1"/>
</dbReference>
<name>A0ABW3UIK7_9BACL</name>
<dbReference type="InterPro" id="IPR013324">
    <property type="entry name" value="RNA_pol_sigma_r3/r4-like"/>
</dbReference>
<accession>A0ABW3UIK7</accession>
<dbReference type="Pfam" id="PF08281">
    <property type="entry name" value="Sigma70_r4_2"/>
    <property type="match status" value="1"/>
</dbReference>
<dbReference type="InterPro" id="IPR013249">
    <property type="entry name" value="RNA_pol_sigma70_r4_t2"/>
</dbReference>
<comment type="caution">
    <text evidence="8">The sequence shown here is derived from an EMBL/GenBank/DDBJ whole genome shotgun (WGS) entry which is preliminary data.</text>
</comment>
<feature type="domain" description="RNA polymerase sigma-70 region 2" evidence="6">
    <location>
        <begin position="23"/>
        <end position="91"/>
    </location>
</feature>